<dbReference type="Gene3D" id="3.30.420.40">
    <property type="match status" value="2"/>
</dbReference>
<dbReference type="PANTHER" id="PTHR18964:SF149">
    <property type="entry name" value="BIFUNCTIONAL UDP-N-ACETYLGLUCOSAMINE 2-EPIMERASE_N-ACETYLMANNOSAMINE KINASE"/>
    <property type="match status" value="1"/>
</dbReference>
<proteinExistence type="inferred from homology"/>
<dbReference type="SUPFAM" id="SSF53067">
    <property type="entry name" value="Actin-like ATPase domain"/>
    <property type="match status" value="1"/>
</dbReference>
<dbReference type="EMBL" id="QFFN01000018">
    <property type="protein sequence ID" value="PWG59541.1"/>
    <property type="molecule type" value="Genomic_DNA"/>
</dbReference>
<dbReference type="AlphaFoldDB" id="A0A2U2MRR8"/>
<sequence length="382" mass="42017">MEIATTTAIKEQKRQLVLGHIYHHRHTSRQELGMALPISLPTITQNLNELEDSGLIRRSGFLDSKGGRRAQIYSFTAGARIAIGVEILGGSVALQAYDLYGERIDGRTHMLAYDNSDEYYETVAGHVNEFANCLDADGSRILGVGFAVQGIVSPDGSHLTFGKILGNTGLTLDRLSERIDHPCRLIHDSHASAIAELWISADIKNATCIYLDEHVGCAVISGGRIDEGENLRNGTCEHMTLVIGGRECYCGQRGCLDAYTSRRSLLERSGRGSLSDFFTQAHNGDPDCVRLLDEYLTYLAYAIKNMRTVLSNDIIIGGRIAYLLSDNDFATLREKTAAIASFPDDRFDIIRGACSQGQNIFGAALSYIKPFLDQEIGAYNRR</sequence>
<organism evidence="2 3">
    <name type="scientific">Bifidobacterium catulorum</name>
    <dbReference type="NCBI Taxonomy" id="1630173"/>
    <lineage>
        <taxon>Bacteria</taxon>
        <taxon>Bacillati</taxon>
        <taxon>Actinomycetota</taxon>
        <taxon>Actinomycetes</taxon>
        <taxon>Bifidobacteriales</taxon>
        <taxon>Bifidobacteriaceae</taxon>
        <taxon>Bifidobacterium</taxon>
    </lineage>
</organism>
<dbReference type="InterPro" id="IPR000600">
    <property type="entry name" value="ROK"/>
</dbReference>
<comment type="similarity">
    <text evidence="1">Belongs to the ROK (NagC/XylR) family.</text>
</comment>
<name>A0A2U2MRR8_9BIFI</name>
<evidence type="ECO:0000256" key="1">
    <source>
        <dbReference type="ARBA" id="ARBA00006479"/>
    </source>
</evidence>
<reference evidence="2 3" key="1">
    <citation type="journal article" date="2018" name="Int. J. Syst. Evol. Microbiol.">
        <title>Bifidobacterium catulorum sp. nov., a novel taxon from the faeces of the baby common marmoset (Callithrix jacchus).</title>
        <authorList>
            <person name="Modesto M."/>
            <person name="Michelini S."/>
            <person name="Oki K."/>
            <person name="Biavati B."/>
            <person name="Watanabe K."/>
            <person name="Mattarelli P."/>
        </authorList>
    </citation>
    <scope>NUCLEOTIDE SEQUENCE [LARGE SCALE GENOMIC DNA]</scope>
    <source>
        <strain evidence="2 3">MRM 8.19</strain>
    </source>
</reference>
<dbReference type="InterPro" id="IPR036390">
    <property type="entry name" value="WH_DNA-bd_sf"/>
</dbReference>
<dbReference type="OrthoDB" id="4083144at2"/>
<dbReference type="Gene3D" id="1.10.10.10">
    <property type="entry name" value="Winged helix-like DNA-binding domain superfamily/Winged helix DNA-binding domain"/>
    <property type="match status" value="1"/>
</dbReference>
<dbReference type="PANTHER" id="PTHR18964">
    <property type="entry name" value="ROK (REPRESSOR, ORF, KINASE) FAMILY"/>
    <property type="match status" value="1"/>
</dbReference>
<dbReference type="InterPro" id="IPR036388">
    <property type="entry name" value="WH-like_DNA-bd_sf"/>
</dbReference>
<accession>A0A2U2MRR8</accession>
<dbReference type="Proteomes" id="UP000245753">
    <property type="component" value="Unassembled WGS sequence"/>
</dbReference>
<dbReference type="Pfam" id="PF00480">
    <property type="entry name" value="ROK"/>
    <property type="match status" value="1"/>
</dbReference>
<evidence type="ECO:0000313" key="2">
    <source>
        <dbReference type="EMBL" id="PWG59541.1"/>
    </source>
</evidence>
<dbReference type="InterPro" id="IPR043129">
    <property type="entry name" value="ATPase_NBD"/>
</dbReference>
<keyword evidence="3" id="KW-1185">Reference proteome</keyword>
<comment type="caution">
    <text evidence="2">The sequence shown here is derived from an EMBL/GenBank/DDBJ whole genome shotgun (WGS) entry which is preliminary data.</text>
</comment>
<gene>
    <name evidence="2" type="ORF">DF200_07005</name>
</gene>
<protein>
    <submittedName>
        <fullName evidence="2">NagC family transcriptional regulator</fullName>
    </submittedName>
</protein>
<dbReference type="RefSeq" id="WP_109137567.1">
    <property type="nucleotide sequence ID" value="NZ_QFFN01000018.1"/>
</dbReference>
<evidence type="ECO:0000313" key="3">
    <source>
        <dbReference type="Proteomes" id="UP000245753"/>
    </source>
</evidence>
<dbReference type="SUPFAM" id="SSF46785">
    <property type="entry name" value="Winged helix' DNA-binding domain"/>
    <property type="match status" value="1"/>
</dbReference>